<dbReference type="Proteomes" id="UP000240535">
    <property type="component" value="Unassembled WGS sequence"/>
</dbReference>
<dbReference type="EMBL" id="PDHH01000004">
    <property type="protein sequence ID" value="PSM52033.1"/>
    <property type="molecule type" value="Genomic_DNA"/>
</dbReference>
<accession>A0A2P8R0K6</accession>
<sequence length="225" mass="26039">MNNRTIGYVKSIQGLIVKRDVILCEEENLKAGDLLYIDDSVWARSLDAKAVLALHKKEIELSAGMRITLDKEFLKQNNSYEFFTQEEIEQIKKSSSGFDIQLDPDFNSKIISFDNPIDIDNEKGSENYEDLEIDYRFVLHKKELIFRVYCNESIDIKAYLVGSSGYILEKPIELNSQMATGSGNKYFIVKNRFVKPNLYLIYLNILNTKNKGIHKEVFCEVDIRI</sequence>
<proteinExistence type="predicted"/>
<organism evidence="1 2">
    <name type="scientific">Campylobacter blaseri</name>
    <dbReference type="NCBI Taxonomy" id="2042961"/>
    <lineage>
        <taxon>Bacteria</taxon>
        <taxon>Pseudomonadati</taxon>
        <taxon>Campylobacterota</taxon>
        <taxon>Epsilonproteobacteria</taxon>
        <taxon>Campylobacterales</taxon>
        <taxon>Campylobacteraceae</taxon>
        <taxon>Campylobacter</taxon>
    </lineage>
</organism>
<comment type="caution">
    <text evidence="1">The sequence shown here is derived from an EMBL/GenBank/DDBJ whole genome shotgun (WGS) entry which is preliminary data.</text>
</comment>
<gene>
    <name evidence="1" type="ORF">CQ405_05600</name>
</gene>
<keyword evidence="2" id="KW-1185">Reference proteome</keyword>
<reference evidence="2" key="1">
    <citation type="submission" date="2017-10" db="EMBL/GenBank/DDBJ databases">
        <title>Campylobacter species from seals.</title>
        <authorList>
            <person name="Gilbert M.J."/>
            <person name="Zomer A.L."/>
            <person name="Timmerman A.J."/>
            <person name="Duim B."/>
            <person name="Wagenaar J.A."/>
        </authorList>
    </citation>
    <scope>NUCLEOTIDE SEQUENCE [LARGE SCALE GENOMIC DNA]</scope>
    <source>
        <strain evidence="2">17S00004-5</strain>
    </source>
</reference>
<dbReference type="AlphaFoldDB" id="A0A2P8R0K6"/>
<name>A0A2P8R0K6_9BACT</name>
<dbReference type="RefSeq" id="WP_106871542.1">
    <property type="nucleotide sequence ID" value="NZ_CP053841.1"/>
</dbReference>
<protein>
    <submittedName>
        <fullName evidence="1">Uncharacterized protein</fullName>
    </submittedName>
</protein>
<dbReference type="OrthoDB" id="10020068at2"/>
<evidence type="ECO:0000313" key="1">
    <source>
        <dbReference type="EMBL" id="PSM52033.1"/>
    </source>
</evidence>
<evidence type="ECO:0000313" key="2">
    <source>
        <dbReference type="Proteomes" id="UP000240535"/>
    </source>
</evidence>